<dbReference type="CDD" id="cd01907">
    <property type="entry name" value="GlxB"/>
    <property type="match status" value="1"/>
</dbReference>
<keyword evidence="4" id="KW-1185">Reference proteome</keyword>
<protein>
    <recommendedName>
        <fullName evidence="2">Glutamine amidotransferase type-2 domain-containing protein</fullName>
    </recommendedName>
</protein>
<gene>
    <name evidence="3" type="ORF">FWJ32_12220</name>
</gene>
<accession>A0A5D8Q8E7</accession>
<comment type="caution">
    <text evidence="3">The sequence shown here is derived from an EMBL/GenBank/DDBJ whole genome shotgun (WGS) entry which is preliminary data.</text>
</comment>
<dbReference type="AlphaFoldDB" id="A0A5D8Q8E7"/>
<feature type="active site" description="For GATase activity" evidence="1">
    <location>
        <position position="15"/>
    </location>
</feature>
<dbReference type="EMBL" id="VTPS01000024">
    <property type="protein sequence ID" value="TZE80781.1"/>
    <property type="molecule type" value="Genomic_DNA"/>
</dbReference>
<reference evidence="3 4" key="1">
    <citation type="submission" date="2019-08" db="EMBL/GenBank/DDBJ databases">
        <title>Calorimonas adulescens gen. nov., sp. nov., an anaerobic thermophilic bacterium from Sakhalin hot spring.</title>
        <authorList>
            <person name="Khomyakova M.A."/>
            <person name="Merkel A.Y."/>
            <person name="Novikov A."/>
            <person name="Bonch-Osmolovskaya E.A."/>
            <person name="Slobodkin A.I."/>
        </authorList>
    </citation>
    <scope>NUCLEOTIDE SEQUENCE [LARGE SCALE GENOMIC DNA]</scope>
    <source>
        <strain evidence="3 4">A05MB</strain>
    </source>
</reference>
<organism evidence="3 4">
    <name type="scientific">Calorimonas adulescens</name>
    <dbReference type="NCBI Taxonomy" id="2606906"/>
    <lineage>
        <taxon>Bacteria</taxon>
        <taxon>Bacillati</taxon>
        <taxon>Bacillota</taxon>
        <taxon>Clostridia</taxon>
        <taxon>Thermoanaerobacterales</taxon>
        <taxon>Thermoanaerobacteraceae</taxon>
        <taxon>Calorimonas</taxon>
    </lineage>
</organism>
<dbReference type="Gene3D" id="3.60.20.10">
    <property type="entry name" value="Glutamine Phosphoribosylpyrophosphate, subunit 1, domain 1"/>
    <property type="match status" value="1"/>
</dbReference>
<dbReference type="RefSeq" id="WP_149546245.1">
    <property type="nucleotide sequence ID" value="NZ_VTPS01000024.1"/>
</dbReference>
<dbReference type="PIRSF" id="PIRSF018774">
    <property type="entry name" value="GOGAT_lg_dom1"/>
    <property type="match status" value="1"/>
</dbReference>
<dbReference type="InterPro" id="IPR017932">
    <property type="entry name" value="GATase_2_dom"/>
</dbReference>
<dbReference type="Pfam" id="PF00310">
    <property type="entry name" value="GATase_2"/>
    <property type="match status" value="1"/>
</dbReference>
<feature type="domain" description="Glutamine amidotransferase type-2" evidence="2">
    <location>
        <begin position="15"/>
        <end position="358"/>
    </location>
</feature>
<proteinExistence type="predicted"/>
<dbReference type="Proteomes" id="UP000322976">
    <property type="component" value="Unassembled WGS sequence"/>
</dbReference>
<dbReference type="PROSITE" id="PS51278">
    <property type="entry name" value="GATASE_TYPE_2"/>
    <property type="match status" value="1"/>
</dbReference>
<sequence>MVYLDDRYDRIPSGCSVFGVINVNRVRFDWRPAVTGIASMHERSNGLGGGFAVYGLYPEYKETMCLHIMYDDKASREETEDYLRDMCRIIYEGKLPVRRTVSIFNGPEIKRYFVEPIHDILVSSEEEYFRCLTMEINRSINGAFVLSCGKDMGIFKGVGYPEDIAEYFRLDEYKGYIWTAHGRFPTNTPGWWGGAHPFGILDVSVVHNGELSSYGANRKFLRGYGYKCVLQTDTEVIAYLYDLLVKKHRLPEEIAMKVMSPPLWDEIERMDEQERVLYTSLRVIYARAALNGPFSVIIATTKGMAVLCDRLKLRPMVTAKDGEYFIASSEESAIAASGFSTANCYMPRGGEPVFVPLNEEYVEESVAV</sequence>
<evidence type="ECO:0000313" key="4">
    <source>
        <dbReference type="Proteomes" id="UP000322976"/>
    </source>
</evidence>
<evidence type="ECO:0000256" key="1">
    <source>
        <dbReference type="PIRSR" id="PIRSR018774-1"/>
    </source>
</evidence>
<evidence type="ECO:0000259" key="2">
    <source>
        <dbReference type="PROSITE" id="PS51278"/>
    </source>
</evidence>
<dbReference type="InterPro" id="IPR012375">
    <property type="entry name" value="Glu_synth_lsu_1"/>
</dbReference>
<name>A0A5D8Q8E7_9THEO</name>
<dbReference type="InterPro" id="IPR029055">
    <property type="entry name" value="Ntn_hydrolases_N"/>
</dbReference>
<evidence type="ECO:0000313" key="3">
    <source>
        <dbReference type="EMBL" id="TZE80781.1"/>
    </source>
</evidence>
<dbReference type="SUPFAM" id="SSF56235">
    <property type="entry name" value="N-terminal nucleophile aminohydrolases (Ntn hydrolases)"/>
    <property type="match status" value="1"/>
</dbReference>